<dbReference type="InParanoid" id="G0V7C0"/>
<dbReference type="OMA" id="IEWTSGY"/>
<dbReference type="GeneID" id="96900847"/>
<dbReference type="KEGG" id="ncs:NCAS_0A08100"/>
<sequence length="774" mass="87543">MAFMEDQDQEDAILSTYRNIKLYPDTPKSETLVAKERNPYPYLRYKKCVSFNTIPVKTSKDSLLDEYEPDFPGVQLYAPDNYTMDEYYDNESGYISDNPDFHIHNKYITQKGFSNVKEILPPPTTNGGKRVALSNLFKIAENGKIVREDYPSRPTLSNEAVVINRAVLDWGSLWEKRKLQIDSRLEKKEEVFQYSSTLFSQKNKNNNIPKKEDPYMPLSKEQKRKEKVLREAVGFPTIPRTILCLLSGRRHTWVALDWTIKCLAQDTDQVVVVANLPKMIDLSKSNKRGSRSRSRTRSQARSRSSEKLYSTLPEDEEEWSAGYSKDVIEQKLRDIFRYISVLLTKNPKSIKITVELILGKTKKILCEVINAYTPDFIISSTLKWQRTESLVQWKSRKLTDKICTSYPVPVYVVPAKRMFDFERKLAKQFANPISTSEEELSTKNNFIHPKLIHANSEMSPAIISAEQNYSSEDIYSPKLACIVDDKDSVIAEGNDDIDDDNADQLSINSVSSSSSLQTKLHRTARKHRQIMARKIDEITKDLTLDQAKKQLSKLDIVIESSLQFSLELDTMPDLDMETRNANLNNLKSIMKGVSGGAKPMRSMLDVGPLPKLKLKKTSSPISTQHHKSKIQFSANSKKIDENGALGNTKDYSLKPIRSYNEPSSVSTDGRSIHSVSHSSYGETLRKIRSNESTKKSSIRHSNTTSSNTSSNSSGGSRWGLFSLFRGSGSSSTHTKSGRSMSSSGSESENDYIGFRPAPPPNTTKKKSSKTVRAK</sequence>
<dbReference type="FunCoup" id="G0V7C0">
    <property type="interactions" value="103"/>
</dbReference>
<feature type="compositionally biased region" description="Basic residues" evidence="1">
    <location>
        <begin position="763"/>
        <end position="774"/>
    </location>
</feature>
<dbReference type="HOGENOM" id="CLU_012887_0_0_1"/>
<feature type="region of interest" description="Disordered" evidence="1">
    <location>
        <begin position="284"/>
        <end position="307"/>
    </location>
</feature>
<evidence type="ECO:0000256" key="1">
    <source>
        <dbReference type="SAM" id="MobiDB-lite"/>
    </source>
</evidence>
<feature type="compositionally biased region" description="Basic residues" evidence="1">
    <location>
        <begin position="285"/>
        <end position="300"/>
    </location>
</feature>
<organism evidence="2 3">
    <name type="scientific">Naumovozyma castellii</name>
    <name type="common">Yeast</name>
    <name type="synonym">Saccharomyces castellii</name>
    <dbReference type="NCBI Taxonomy" id="27288"/>
    <lineage>
        <taxon>Eukaryota</taxon>
        <taxon>Fungi</taxon>
        <taxon>Dikarya</taxon>
        <taxon>Ascomycota</taxon>
        <taxon>Saccharomycotina</taxon>
        <taxon>Saccharomycetes</taxon>
        <taxon>Saccharomycetales</taxon>
        <taxon>Saccharomycetaceae</taxon>
        <taxon>Naumovozyma</taxon>
    </lineage>
</organism>
<protein>
    <submittedName>
        <fullName evidence="2">Uncharacterized protein</fullName>
    </submittedName>
</protein>
<gene>
    <name evidence="2" type="primary">NCAS0A08100</name>
    <name evidence="2" type="ordered locus">NCAS_0A08100</name>
</gene>
<keyword evidence="3" id="KW-1185">Reference proteome</keyword>
<dbReference type="eggNOG" id="ENOG502RISH">
    <property type="taxonomic scope" value="Eukaryota"/>
</dbReference>
<accession>G0V7C0</accession>
<dbReference type="OrthoDB" id="843225at2759"/>
<dbReference type="RefSeq" id="XP_003673749.1">
    <property type="nucleotide sequence ID" value="XM_003673701.1"/>
</dbReference>
<feature type="compositionally biased region" description="Low complexity" evidence="1">
    <location>
        <begin position="701"/>
        <end position="746"/>
    </location>
</feature>
<dbReference type="STRING" id="1064592.G0V7C0"/>
<dbReference type="AlphaFoldDB" id="G0V7C0"/>
<reference key="2">
    <citation type="submission" date="2011-08" db="EMBL/GenBank/DDBJ databases">
        <title>Genome sequence of Naumovozyma castellii.</title>
        <authorList>
            <person name="Gordon J.L."/>
            <person name="Armisen D."/>
            <person name="Proux-Wera E."/>
            <person name="OhEigeartaigh S.S."/>
            <person name="Byrne K.P."/>
            <person name="Wolfe K.H."/>
        </authorList>
    </citation>
    <scope>NUCLEOTIDE SEQUENCE</scope>
    <source>
        <strain>Type strain:CBS 4309</strain>
    </source>
</reference>
<evidence type="ECO:0000313" key="3">
    <source>
        <dbReference type="Proteomes" id="UP000001640"/>
    </source>
</evidence>
<reference evidence="2 3" key="1">
    <citation type="journal article" date="2011" name="Proc. Natl. Acad. Sci. U.S.A.">
        <title>Evolutionary erosion of yeast sex chromosomes by mating-type switching accidents.</title>
        <authorList>
            <person name="Gordon J.L."/>
            <person name="Armisen D."/>
            <person name="Proux-Wera E."/>
            <person name="Oheigeartaigh S.S."/>
            <person name="Byrne K.P."/>
            <person name="Wolfe K.H."/>
        </authorList>
    </citation>
    <scope>NUCLEOTIDE SEQUENCE [LARGE SCALE GENOMIC DNA]</scope>
    <source>
        <strain evidence="3">ATCC 76901 / BCRC 22586 / CBS 4309 / NBRC 1992 / NRRL Y-12630</strain>
    </source>
</reference>
<dbReference type="EMBL" id="HE576752">
    <property type="protein sequence ID" value="CCC67368.1"/>
    <property type="molecule type" value="Genomic_DNA"/>
</dbReference>
<evidence type="ECO:0000313" key="2">
    <source>
        <dbReference type="EMBL" id="CCC67368.1"/>
    </source>
</evidence>
<feature type="compositionally biased region" description="Basic and acidic residues" evidence="1">
    <location>
        <begin position="683"/>
        <end position="694"/>
    </location>
</feature>
<proteinExistence type="predicted"/>
<name>G0V7C0_NAUCA</name>
<feature type="region of interest" description="Disordered" evidence="1">
    <location>
        <begin position="615"/>
        <end position="774"/>
    </location>
</feature>
<dbReference type="Proteomes" id="UP000001640">
    <property type="component" value="Chromosome 1"/>
</dbReference>
<feature type="compositionally biased region" description="Polar residues" evidence="1">
    <location>
        <begin position="660"/>
        <end position="681"/>
    </location>
</feature>